<feature type="transmembrane region" description="Helical" evidence="1">
    <location>
        <begin position="21"/>
        <end position="48"/>
    </location>
</feature>
<evidence type="ECO:0008006" key="4">
    <source>
        <dbReference type="Google" id="ProtNLM"/>
    </source>
</evidence>
<evidence type="ECO:0000256" key="1">
    <source>
        <dbReference type="SAM" id="Phobius"/>
    </source>
</evidence>
<name>A0ABV2KRA5_9HYPH</name>
<organism evidence="2 3">
    <name type="scientific">Aquamicrobium ahrensii</name>
    <dbReference type="NCBI Taxonomy" id="469551"/>
    <lineage>
        <taxon>Bacteria</taxon>
        <taxon>Pseudomonadati</taxon>
        <taxon>Pseudomonadota</taxon>
        <taxon>Alphaproteobacteria</taxon>
        <taxon>Hyphomicrobiales</taxon>
        <taxon>Phyllobacteriaceae</taxon>
        <taxon>Aquamicrobium</taxon>
    </lineage>
</organism>
<evidence type="ECO:0000313" key="3">
    <source>
        <dbReference type="Proteomes" id="UP001549143"/>
    </source>
</evidence>
<protein>
    <recommendedName>
        <fullName evidence="4">Transmembrane protein</fullName>
    </recommendedName>
</protein>
<keyword evidence="1" id="KW-0472">Membrane</keyword>
<dbReference type="EMBL" id="JBEPMN010000012">
    <property type="protein sequence ID" value="MET3662568.1"/>
    <property type="molecule type" value="Genomic_DNA"/>
</dbReference>
<accession>A0ABV2KRA5</accession>
<reference evidence="2 3" key="1">
    <citation type="submission" date="2024-06" db="EMBL/GenBank/DDBJ databases">
        <title>Genomic Encyclopedia of Type Strains, Phase IV (KMG-IV): sequencing the most valuable type-strain genomes for metagenomic binning, comparative biology and taxonomic classification.</title>
        <authorList>
            <person name="Goeker M."/>
        </authorList>
    </citation>
    <scope>NUCLEOTIDE SEQUENCE [LARGE SCALE GENOMIC DNA]</scope>
    <source>
        <strain evidence="2 3">DSM 19730</strain>
    </source>
</reference>
<keyword evidence="1" id="KW-0812">Transmembrane</keyword>
<dbReference type="RefSeq" id="WP_354152416.1">
    <property type="nucleotide sequence ID" value="NZ_JBEPMN010000012.1"/>
</dbReference>
<sequence>MSLDSDWNPERRRRGGAAARAGIGILRITLLFGMIAVALSLFAASWLAGRTPEQWSRKEQGGLDFMTTGSIARGGTYTVRRSVLQPAPSAVCIIRANGARSGDC</sequence>
<keyword evidence="1" id="KW-1133">Transmembrane helix</keyword>
<comment type="caution">
    <text evidence="2">The sequence shown here is derived from an EMBL/GenBank/DDBJ whole genome shotgun (WGS) entry which is preliminary data.</text>
</comment>
<proteinExistence type="predicted"/>
<evidence type="ECO:0000313" key="2">
    <source>
        <dbReference type="EMBL" id="MET3662568.1"/>
    </source>
</evidence>
<dbReference type="Proteomes" id="UP001549143">
    <property type="component" value="Unassembled WGS sequence"/>
</dbReference>
<gene>
    <name evidence="2" type="ORF">ABID44_002906</name>
</gene>
<keyword evidence="3" id="KW-1185">Reference proteome</keyword>